<dbReference type="RefSeq" id="WP_289454576.1">
    <property type="nucleotide sequence ID" value="NZ_JAUCGQ010000001.1"/>
</dbReference>
<protein>
    <submittedName>
        <fullName evidence="1">Uncharacterized protein</fullName>
    </submittedName>
</protein>
<keyword evidence="2" id="KW-1185">Reference proteome</keyword>
<proteinExistence type="predicted"/>
<evidence type="ECO:0000313" key="1">
    <source>
        <dbReference type="EMBL" id="MDM7854754.1"/>
    </source>
</evidence>
<reference evidence="1 2" key="1">
    <citation type="submission" date="2023-06" db="EMBL/GenBank/DDBJ databases">
        <title>Cellulomonas sp. MW4 Whole genome sequence.</title>
        <authorList>
            <person name="Park S."/>
        </authorList>
    </citation>
    <scope>NUCLEOTIDE SEQUENCE [LARGE SCALE GENOMIC DNA]</scope>
    <source>
        <strain evidence="1 2">MW4</strain>
    </source>
</reference>
<evidence type="ECO:0000313" key="2">
    <source>
        <dbReference type="Proteomes" id="UP001529338"/>
    </source>
</evidence>
<organism evidence="1 2">
    <name type="scientific">Cellulomonas alba</name>
    <dbReference type="NCBI Taxonomy" id="3053467"/>
    <lineage>
        <taxon>Bacteria</taxon>
        <taxon>Bacillati</taxon>
        <taxon>Actinomycetota</taxon>
        <taxon>Actinomycetes</taxon>
        <taxon>Micrococcales</taxon>
        <taxon>Cellulomonadaceae</taxon>
        <taxon>Cellulomonas</taxon>
    </lineage>
</organism>
<comment type="caution">
    <text evidence="1">The sequence shown here is derived from an EMBL/GenBank/DDBJ whole genome shotgun (WGS) entry which is preliminary data.</text>
</comment>
<gene>
    <name evidence="1" type="ORF">QRT04_07415</name>
</gene>
<dbReference type="EMBL" id="JAUCGQ010000001">
    <property type="protein sequence ID" value="MDM7854754.1"/>
    <property type="molecule type" value="Genomic_DNA"/>
</dbReference>
<accession>A0ABT7SEY5</accession>
<name>A0ABT7SEY5_9CELL</name>
<dbReference type="Proteomes" id="UP001529338">
    <property type="component" value="Unassembled WGS sequence"/>
</dbReference>
<sequence>MSIDLGSDGPALPHQLRDRWHDASVASVWRRPADWYHPAVDALALALLTDDDAEPFAHELGRARGKDGVGIGETIDDLGCLYRATGRIDPPTAVVRALCEGWADGQAATVVTGAAVDATSGLPSRPYLAVRLAEEYAGPSPRGALLVVDAAVAELPPWSVSVRSATVGRALLDTYGHGHPMAAVGGGVFAVLVRPGDDSDGRAHELRVRIAHLATRLRAADALRHPLRVRLVPLPADLEDAVALLDRNAHTG</sequence>